<dbReference type="OrthoDB" id="8450418at2"/>
<evidence type="ECO:0000313" key="2">
    <source>
        <dbReference type="EMBL" id="ARN82147.1"/>
    </source>
</evidence>
<dbReference type="AlphaFoldDB" id="A0A1W6MX36"/>
<dbReference type="EMBL" id="CP019948">
    <property type="protein sequence ID" value="ARN82147.1"/>
    <property type="molecule type" value="Genomic_DNA"/>
</dbReference>
<keyword evidence="1" id="KW-0812">Transmembrane</keyword>
<gene>
    <name evidence="2" type="ORF">B1812_14850</name>
</gene>
<dbReference type="STRING" id="655015.B1812_14850"/>
<name>A0A1W6MX36_9HYPH</name>
<feature type="transmembrane region" description="Helical" evidence="1">
    <location>
        <begin position="12"/>
        <end position="34"/>
    </location>
</feature>
<reference evidence="2 3" key="1">
    <citation type="submission" date="2017-02" db="EMBL/GenBank/DDBJ databases">
        <authorList>
            <person name="Peterson S.W."/>
        </authorList>
    </citation>
    <scope>NUCLEOTIDE SEQUENCE [LARGE SCALE GENOMIC DNA]</scope>
    <source>
        <strain evidence="2 3">S285</strain>
    </source>
</reference>
<accession>A0A1W6MX36</accession>
<evidence type="ECO:0000313" key="3">
    <source>
        <dbReference type="Proteomes" id="UP000193978"/>
    </source>
</evidence>
<keyword evidence="1" id="KW-1133">Transmembrane helix</keyword>
<organism evidence="2 3">
    <name type="scientific">Methylocystis bryophila</name>
    <dbReference type="NCBI Taxonomy" id="655015"/>
    <lineage>
        <taxon>Bacteria</taxon>
        <taxon>Pseudomonadati</taxon>
        <taxon>Pseudomonadota</taxon>
        <taxon>Alphaproteobacteria</taxon>
        <taxon>Hyphomicrobiales</taxon>
        <taxon>Methylocystaceae</taxon>
        <taxon>Methylocystis</taxon>
    </lineage>
</organism>
<evidence type="ECO:0000256" key="1">
    <source>
        <dbReference type="SAM" id="Phobius"/>
    </source>
</evidence>
<dbReference type="RefSeq" id="WP_085772270.1">
    <property type="nucleotide sequence ID" value="NZ_AP027149.1"/>
</dbReference>
<dbReference type="Proteomes" id="UP000193978">
    <property type="component" value="Chromosome"/>
</dbReference>
<feature type="transmembrane region" description="Helical" evidence="1">
    <location>
        <begin position="40"/>
        <end position="59"/>
    </location>
</feature>
<dbReference type="KEGG" id="mbry:B1812_14850"/>
<proteinExistence type="predicted"/>
<sequence length="148" mass="16454">MNESAGVFFSPLMLILGGGLFTLGLLSVFGLNFFKSTFQAGVALAMGLAFLVVTEAMFLTGNSGRYFLAQGTDVTDCEYKAEQNNPLERGKRSSVIPDEIRACMDRLGYDWITEHPHCEEAKLATNSFCYLPKARFSRAIVAWQMKFE</sequence>
<keyword evidence="1" id="KW-0472">Membrane</keyword>
<keyword evidence="3" id="KW-1185">Reference proteome</keyword>
<protein>
    <submittedName>
        <fullName evidence="2">Uncharacterized protein</fullName>
    </submittedName>
</protein>